<keyword evidence="2" id="KW-1185">Reference proteome</keyword>
<sequence>MSLKSFENGQVVPVNDSDITEKSQQPPLNLLSLPNELLLKIGDFQYPTDSPQGRIHLISDLRNPSLCQLALTCRRLRNIAQENMFVRCHLKARKLALFVRAILDRPDLTIRIKEFIFDEEGGEHPFAIGFDPNDTTIWVNKLYEEYGDSANVLAANASTEVIGTSRAPYYMALALILAKIPKVERFYIQNNFKTTARLVARRLIGPRSAIATSLFQQSVFGYGNQDFHVASLNRDAKLRELFQKKVENLYLTSYGVVPRYGQFALSPHRFSNLPNLKHLATDVYNPPDSLPESLESFSVQLDSLTDFLDFKIRSDHVKLFRWIKLLTWSSDLYLSLKTVEVHYRGKLSYLLAIILDATNLNTAAPTFVDTRKVKRTLRRWSIQPYTISFHVIGTDDRPVVLSSQDLLQWVECLEDVPEAKLIAFSHYEPNIPRFDEQLLALVEAVWEILLSNVPSPMLEKLKG</sequence>
<gene>
    <name evidence="1" type="ORF">DM02DRAFT_626598</name>
</gene>
<dbReference type="OrthoDB" id="3719074at2759"/>
<dbReference type="EMBL" id="KZ805341">
    <property type="protein sequence ID" value="PVI02554.1"/>
    <property type="molecule type" value="Genomic_DNA"/>
</dbReference>
<name>A0A2V1DYW1_9PLEO</name>
<evidence type="ECO:0000313" key="2">
    <source>
        <dbReference type="Proteomes" id="UP000244855"/>
    </source>
</evidence>
<proteinExistence type="predicted"/>
<dbReference type="InterPro" id="IPR036047">
    <property type="entry name" value="F-box-like_dom_sf"/>
</dbReference>
<accession>A0A2V1DYW1</accession>
<reference evidence="1 2" key="1">
    <citation type="journal article" date="2018" name="Sci. Rep.">
        <title>Comparative genomics provides insights into the lifestyle and reveals functional heterogeneity of dark septate endophytic fungi.</title>
        <authorList>
            <person name="Knapp D.G."/>
            <person name="Nemeth J.B."/>
            <person name="Barry K."/>
            <person name="Hainaut M."/>
            <person name="Henrissat B."/>
            <person name="Johnson J."/>
            <person name="Kuo A."/>
            <person name="Lim J.H.P."/>
            <person name="Lipzen A."/>
            <person name="Nolan M."/>
            <person name="Ohm R.A."/>
            <person name="Tamas L."/>
            <person name="Grigoriev I.V."/>
            <person name="Spatafora J.W."/>
            <person name="Nagy L.G."/>
            <person name="Kovacs G.M."/>
        </authorList>
    </citation>
    <scope>NUCLEOTIDE SEQUENCE [LARGE SCALE GENOMIC DNA]</scope>
    <source>
        <strain evidence="1 2">DSE2036</strain>
    </source>
</reference>
<dbReference type="SUPFAM" id="SSF81383">
    <property type="entry name" value="F-box domain"/>
    <property type="match status" value="1"/>
</dbReference>
<organism evidence="1 2">
    <name type="scientific">Periconia macrospinosa</name>
    <dbReference type="NCBI Taxonomy" id="97972"/>
    <lineage>
        <taxon>Eukaryota</taxon>
        <taxon>Fungi</taxon>
        <taxon>Dikarya</taxon>
        <taxon>Ascomycota</taxon>
        <taxon>Pezizomycotina</taxon>
        <taxon>Dothideomycetes</taxon>
        <taxon>Pleosporomycetidae</taxon>
        <taxon>Pleosporales</taxon>
        <taxon>Massarineae</taxon>
        <taxon>Periconiaceae</taxon>
        <taxon>Periconia</taxon>
    </lineage>
</organism>
<dbReference type="Proteomes" id="UP000244855">
    <property type="component" value="Unassembled WGS sequence"/>
</dbReference>
<dbReference type="AlphaFoldDB" id="A0A2V1DYW1"/>
<protein>
    <submittedName>
        <fullName evidence="1">Uncharacterized protein</fullName>
    </submittedName>
</protein>
<evidence type="ECO:0000313" key="1">
    <source>
        <dbReference type="EMBL" id="PVI02554.1"/>
    </source>
</evidence>